<evidence type="ECO:0000313" key="3">
    <source>
        <dbReference type="EMBL" id="NGN63200.1"/>
    </source>
</evidence>
<proteinExistence type="predicted"/>
<accession>A0A6G4TUH6</accession>
<evidence type="ECO:0008006" key="5">
    <source>
        <dbReference type="Google" id="ProtNLM"/>
    </source>
</evidence>
<organism evidence="3 4">
    <name type="scientific">Streptomyces coryli</name>
    <dbReference type="NCBI Taxonomy" id="1128680"/>
    <lineage>
        <taxon>Bacteria</taxon>
        <taxon>Bacillati</taxon>
        <taxon>Actinomycetota</taxon>
        <taxon>Actinomycetes</taxon>
        <taxon>Kitasatosporales</taxon>
        <taxon>Streptomycetaceae</taxon>
        <taxon>Streptomyces</taxon>
    </lineage>
</organism>
<dbReference type="Proteomes" id="UP000481583">
    <property type="component" value="Unassembled WGS sequence"/>
</dbReference>
<protein>
    <recommendedName>
        <fullName evidence="5">Lipoprotein</fullName>
    </recommendedName>
</protein>
<evidence type="ECO:0000256" key="2">
    <source>
        <dbReference type="SAM" id="SignalP"/>
    </source>
</evidence>
<gene>
    <name evidence="3" type="ORF">G5C51_04660</name>
</gene>
<keyword evidence="4" id="KW-1185">Reference proteome</keyword>
<name>A0A6G4TUH6_9ACTN</name>
<dbReference type="EMBL" id="JAAKZV010000010">
    <property type="protein sequence ID" value="NGN63200.1"/>
    <property type="molecule type" value="Genomic_DNA"/>
</dbReference>
<feature type="chain" id="PRO_5039057192" description="Lipoprotein" evidence="2">
    <location>
        <begin position="28"/>
        <end position="193"/>
    </location>
</feature>
<keyword evidence="2" id="KW-0732">Signal</keyword>
<evidence type="ECO:0000313" key="4">
    <source>
        <dbReference type="Proteomes" id="UP000481583"/>
    </source>
</evidence>
<feature type="region of interest" description="Disordered" evidence="1">
    <location>
        <begin position="31"/>
        <end position="57"/>
    </location>
</feature>
<sequence>MITSPPMTRRAAHRAAAAAVCAGLLLAAGCSSGDNSDSDKPKASPKPSATVDAKEAAAKRKVQEVYEGMRREQRKTYLKATIVGTDLRKYTYDKALGNIKQELFRMQQAGVVYKGEAKSTVKVLAVDLEADPQKAMVDECYDTSNWKPVLKKTGKDVSNDEQHRRYHVTGTVETVGKGNWMVTDYEPDRGRPC</sequence>
<evidence type="ECO:0000256" key="1">
    <source>
        <dbReference type="SAM" id="MobiDB-lite"/>
    </source>
</evidence>
<reference evidence="3 4" key="1">
    <citation type="submission" date="2020-02" db="EMBL/GenBank/DDBJ databases">
        <title>Whole-genome analyses of novel actinobacteria.</title>
        <authorList>
            <person name="Sahin N."/>
        </authorList>
    </citation>
    <scope>NUCLEOTIDE SEQUENCE [LARGE SCALE GENOMIC DNA]</scope>
    <source>
        <strain evidence="3 4">A7024</strain>
    </source>
</reference>
<comment type="caution">
    <text evidence="3">The sequence shown here is derived from an EMBL/GenBank/DDBJ whole genome shotgun (WGS) entry which is preliminary data.</text>
</comment>
<dbReference type="AlphaFoldDB" id="A0A6G4TUH6"/>
<feature type="signal peptide" evidence="2">
    <location>
        <begin position="1"/>
        <end position="27"/>
    </location>
</feature>